<gene>
    <name evidence="13" type="ordered locus">Srot_0361</name>
</gene>
<dbReference type="HOGENOM" id="CLU_012153_1_1_11"/>
<reference evidence="13 14" key="1">
    <citation type="journal article" date="2010" name="Stand. Genomic Sci.">
        <title>Complete genome sequence of Segniliparus rotundus type strain (CDC 1076).</title>
        <authorList>
            <person name="Sikorski J."/>
            <person name="Lapidus A."/>
            <person name="Copeland A."/>
            <person name="Misra M."/>
            <person name="Glavina Del Rio T."/>
            <person name="Nolan M."/>
            <person name="Lucas S."/>
            <person name="Chen F."/>
            <person name="Tice H."/>
            <person name="Cheng J.F."/>
            <person name="Jando M."/>
            <person name="Schneider S."/>
            <person name="Bruce D."/>
            <person name="Goodwin L."/>
            <person name="Pitluck S."/>
            <person name="Liolios K."/>
            <person name="Mikhailova N."/>
            <person name="Pati A."/>
            <person name="Ivanova N."/>
            <person name="Mavromatis K."/>
            <person name="Chen A."/>
            <person name="Palaniappan K."/>
            <person name="Chertkov O."/>
            <person name="Land M."/>
            <person name="Hauser L."/>
            <person name="Chang Y.J."/>
            <person name="Jeffries C.D."/>
            <person name="Brettin T."/>
            <person name="Detter J.C."/>
            <person name="Han C."/>
            <person name="Rohde M."/>
            <person name="Goker M."/>
            <person name="Bristow J."/>
            <person name="Eisen J.A."/>
            <person name="Markowitz V."/>
            <person name="Hugenholtz P."/>
            <person name="Kyrpides N.C."/>
            <person name="Klenk H.P."/>
        </authorList>
    </citation>
    <scope>NUCLEOTIDE SEQUENCE [LARGE SCALE GENOMIC DNA]</scope>
    <source>
        <strain evidence="14">ATCC BAA-972 / CDC 1076 / CIP 108378 / DSM 44985 / JCM 13578</strain>
    </source>
</reference>
<keyword evidence="14" id="KW-1185">Reference proteome</keyword>
<name>D6ZB89_SEGRD</name>
<accession>D6ZB89</accession>
<comment type="cofactor">
    <cofactor evidence="2">
        <name>[4Fe-4S] cluster</name>
        <dbReference type="ChEBI" id="CHEBI:49883"/>
    </cofactor>
</comment>
<dbReference type="PRINTS" id="PR00469">
    <property type="entry name" value="PNDRDTASEII"/>
</dbReference>
<feature type="domain" description="FAD/NAD(P)-binding" evidence="12">
    <location>
        <begin position="389"/>
        <end position="655"/>
    </location>
</feature>
<dbReference type="STRING" id="640132.Srot_0361"/>
<dbReference type="SUPFAM" id="SSF51971">
    <property type="entry name" value="Nucleotide-binding domain"/>
    <property type="match status" value="1"/>
</dbReference>
<dbReference type="PANTHER" id="PTHR42917:SF2">
    <property type="entry name" value="2,4-DIENOYL-COA REDUCTASE [(2E)-ENOYL-COA-PRODUCING]"/>
    <property type="match status" value="1"/>
</dbReference>
<dbReference type="GO" id="GO:0010181">
    <property type="term" value="F:FMN binding"/>
    <property type="evidence" value="ECO:0007669"/>
    <property type="project" value="InterPro"/>
</dbReference>
<evidence type="ECO:0000256" key="9">
    <source>
        <dbReference type="ARBA" id="ARBA00023014"/>
    </source>
</evidence>
<evidence type="ECO:0000256" key="8">
    <source>
        <dbReference type="ARBA" id="ARBA00023004"/>
    </source>
</evidence>
<feature type="domain" description="NADH:flavin oxidoreductase/NADH oxidase N-terminal" evidence="11">
    <location>
        <begin position="24"/>
        <end position="342"/>
    </location>
</feature>
<dbReference type="InterPro" id="IPR023753">
    <property type="entry name" value="FAD/NAD-binding_dom"/>
</dbReference>
<keyword evidence="8" id="KW-0408">Iron</keyword>
<feature type="region of interest" description="Disordered" evidence="10">
    <location>
        <begin position="549"/>
        <end position="572"/>
    </location>
</feature>
<dbReference type="CDD" id="cd02930">
    <property type="entry name" value="DCR_FMN"/>
    <property type="match status" value="1"/>
</dbReference>
<evidence type="ECO:0000256" key="1">
    <source>
        <dbReference type="ARBA" id="ARBA00001917"/>
    </source>
</evidence>
<comment type="cofactor">
    <cofactor evidence="1">
        <name>FMN</name>
        <dbReference type="ChEBI" id="CHEBI:58210"/>
    </cofactor>
</comment>
<dbReference type="Gene3D" id="3.40.50.720">
    <property type="entry name" value="NAD(P)-binding Rossmann-like Domain"/>
    <property type="match status" value="1"/>
</dbReference>
<evidence type="ECO:0000256" key="3">
    <source>
        <dbReference type="ARBA" id="ARBA00011048"/>
    </source>
</evidence>
<dbReference type="InterPro" id="IPR036188">
    <property type="entry name" value="FAD/NAD-bd_sf"/>
</dbReference>
<dbReference type="EMBL" id="CP001958">
    <property type="protein sequence ID" value="ADG96848.1"/>
    <property type="molecule type" value="Genomic_DNA"/>
</dbReference>
<dbReference type="Pfam" id="PF00724">
    <property type="entry name" value="Oxidored_FMN"/>
    <property type="match status" value="1"/>
</dbReference>
<dbReference type="GO" id="GO:0051536">
    <property type="term" value="F:iron-sulfur cluster binding"/>
    <property type="evidence" value="ECO:0007669"/>
    <property type="project" value="UniProtKB-KW"/>
</dbReference>
<organism evidence="13 14">
    <name type="scientific">Segniliparus rotundus (strain ATCC BAA-972 / CDC 1076 / CIP 108378 / DSM 44985 / JCM 13578)</name>
    <dbReference type="NCBI Taxonomy" id="640132"/>
    <lineage>
        <taxon>Bacteria</taxon>
        <taxon>Bacillati</taxon>
        <taxon>Actinomycetota</taxon>
        <taxon>Actinomycetes</taxon>
        <taxon>Mycobacteriales</taxon>
        <taxon>Segniliparaceae</taxon>
        <taxon>Segniliparus</taxon>
    </lineage>
</organism>
<dbReference type="Proteomes" id="UP000002247">
    <property type="component" value="Chromosome"/>
</dbReference>
<dbReference type="InterPro" id="IPR001155">
    <property type="entry name" value="OxRdtase_FMN_N"/>
</dbReference>
<dbReference type="InterPro" id="IPR051793">
    <property type="entry name" value="NADH:flavin_oxidoreductase"/>
</dbReference>
<dbReference type="OrthoDB" id="3169239at2"/>
<dbReference type="PRINTS" id="PR00368">
    <property type="entry name" value="FADPNR"/>
</dbReference>
<dbReference type="SUPFAM" id="SSF51905">
    <property type="entry name" value="FAD/NAD(P)-binding domain"/>
    <property type="match status" value="1"/>
</dbReference>
<keyword evidence="7" id="KW-0560">Oxidoreductase</keyword>
<evidence type="ECO:0000256" key="6">
    <source>
        <dbReference type="ARBA" id="ARBA00022723"/>
    </source>
</evidence>
<sequence length="693" mass="75290">MNTSIRRPAAEQPALPYPNLLSELDLGRTRLKNRVVMGSMHTGYEDYPWMIDKLAAYYGERAAGGVGLIVTGGYAPNYLGSTVPLFGQFTTKLVAKSHRKITDAVHEHGAKILLQILHTGRYAFHPLAVSASATSAPTTPFRAWKMPGWLIRSTIRDYARAAKLAKAAGYDGIEVMGGEGYLINQFLAPLTNKRTDEWGGTPQKRRRFPVEITRQIRAAVGPDFILQFRISLVDYVPEGQTWEEIVALAKELEEAGVDIFNTDIGWHEARVPTIVTSVPSGAFVEYTHALAQQVDVPVIASNRINMPEAAEQILAETDVDLISMARPLLADPNWVNKAKAGQSDLINTCIACNQACLDHAFAHKTVSCLLNPRAGRETQLQLLPTRKAKKVAVVGAGPAGLATAVSLAERGHSVTLIEGDDRIGGQFLIASKIPGKEEFRHTLRYFQKQLEHHKVQVRLNTRITAAQLSAEGFDDVVVATGVAPRMPRIPGVEHPMVLSYADVVKEGKPVGKRVAVIGAGGIGFDVSEFLTTEDSPTLHLKEWRQEWGVSDPVDPARGGPRGGIVAPKPGPSPREVYLLARTPGPLGRKLGKTSGWVHRAAIKAKKVVQLSGVNYEKIDDQGLHITFGEEHKDPRVLEVDNVVICAGQESQRGLYDELVAKGVRAHVVGGALLAGELDAKRAIRQGTELAAAL</sequence>
<keyword evidence="9" id="KW-0411">Iron-sulfur</keyword>
<proteinExistence type="inferred from homology"/>
<dbReference type="eggNOG" id="COG0446">
    <property type="taxonomic scope" value="Bacteria"/>
</dbReference>
<dbReference type="eggNOG" id="COG1902">
    <property type="taxonomic scope" value="Bacteria"/>
</dbReference>
<dbReference type="KEGG" id="srt:Srot_0361"/>
<protein>
    <submittedName>
        <fullName evidence="13">NADH:flavin oxidoreductase/NADH oxidase</fullName>
    </submittedName>
</protein>
<dbReference type="Gene3D" id="3.50.50.60">
    <property type="entry name" value="FAD/NAD(P)-binding domain"/>
    <property type="match status" value="1"/>
</dbReference>
<dbReference type="PANTHER" id="PTHR42917">
    <property type="entry name" value="2,4-DIENOYL-COA REDUCTASE"/>
    <property type="match status" value="1"/>
</dbReference>
<comment type="similarity">
    <text evidence="3">In the N-terminal section; belongs to the NADH:flavin oxidoreductase/NADH oxidase family.</text>
</comment>
<keyword evidence="6" id="KW-0479">Metal-binding</keyword>
<evidence type="ECO:0000256" key="10">
    <source>
        <dbReference type="SAM" id="MobiDB-lite"/>
    </source>
</evidence>
<dbReference type="InterPro" id="IPR013785">
    <property type="entry name" value="Aldolase_TIM"/>
</dbReference>
<dbReference type="AlphaFoldDB" id="D6ZB89"/>
<evidence type="ECO:0000256" key="7">
    <source>
        <dbReference type="ARBA" id="ARBA00023002"/>
    </source>
</evidence>
<dbReference type="GO" id="GO:0016491">
    <property type="term" value="F:oxidoreductase activity"/>
    <property type="evidence" value="ECO:0007669"/>
    <property type="project" value="UniProtKB-KW"/>
</dbReference>
<keyword evidence="5" id="KW-0288">FMN</keyword>
<evidence type="ECO:0000259" key="12">
    <source>
        <dbReference type="Pfam" id="PF07992"/>
    </source>
</evidence>
<evidence type="ECO:0000256" key="4">
    <source>
        <dbReference type="ARBA" id="ARBA00022630"/>
    </source>
</evidence>
<evidence type="ECO:0000313" key="14">
    <source>
        <dbReference type="Proteomes" id="UP000002247"/>
    </source>
</evidence>
<dbReference type="GO" id="GO:0046872">
    <property type="term" value="F:metal ion binding"/>
    <property type="evidence" value="ECO:0007669"/>
    <property type="project" value="UniProtKB-KW"/>
</dbReference>
<evidence type="ECO:0000259" key="11">
    <source>
        <dbReference type="Pfam" id="PF00724"/>
    </source>
</evidence>
<evidence type="ECO:0000256" key="2">
    <source>
        <dbReference type="ARBA" id="ARBA00001966"/>
    </source>
</evidence>
<dbReference type="Gene3D" id="3.20.20.70">
    <property type="entry name" value="Aldolase class I"/>
    <property type="match status" value="1"/>
</dbReference>
<evidence type="ECO:0000313" key="13">
    <source>
        <dbReference type="EMBL" id="ADG96848.1"/>
    </source>
</evidence>
<evidence type="ECO:0000256" key="5">
    <source>
        <dbReference type="ARBA" id="ARBA00022643"/>
    </source>
</evidence>
<keyword evidence="4" id="KW-0285">Flavoprotein</keyword>
<dbReference type="SUPFAM" id="SSF51395">
    <property type="entry name" value="FMN-linked oxidoreductases"/>
    <property type="match status" value="1"/>
</dbReference>
<dbReference type="Pfam" id="PF07992">
    <property type="entry name" value="Pyr_redox_2"/>
    <property type="match status" value="1"/>
</dbReference>
<dbReference type="RefSeq" id="WP_013137304.1">
    <property type="nucleotide sequence ID" value="NC_014168.1"/>
</dbReference>